<feature type="compositionally biased region" description="Acidic residues" evidence="1">
    <location>
        <begin position="1178"/>
        <end position="1204"/>
    </location>
</feature>
<sequence>MKELPLDLLLPHILGTDNAQRAAAENELERRSREVSGFCISLARYCRTLMHSQSSRSSALVALSVLKRSVITLDGAVELEQIVSSLLSDLSDIFTLPGGGAAAMRQWSSTLSTAVRRLVVLHASSPAAPTAGEATTGAITARLLGVLDQYPNSDTTGLLSIYSYVQLLRSIFEEPVPDVMHGWCSELLLSCVPPLFEILCTSAASTLRVGLPDTTASPADSLEVNARCSLLTLIARTLTFLYEWQFAFNGRRHFPGELKQHFLTAYAHLQPYMCTPCTHWLSMCVATTSSSGGALSFAQARAAGFAAASLATLEYVSNVLQLSGWYKRCVSAELLQALLQSLEADAACYKAALCVDCDETDHRADSAGWMEWTHAGNGIATHGSGALEFDWEAVIRRRATQCWSLFRDTASLPYLKTGLVDVVGHQCGLKYYKLLLTYAVLAPADVEAWLHDPNLFLREEEEREDGVRWSTRNIVAQIYVDSITTLGPLFLHASLEDLHGRLLATSQDNSGGSSSSEKLPPVYDGTIILTPWQQQREAALFFMEMVVKHRARQLRECGAVDFTPLAVHLWSVDVTNTLAHPGLTARALMLLTAIVQFTHATLVVSTTGPSTDAASATGPAAAAESFMSVVVADSTHALSLFTGTSKDDIVPSSSCTQLVAVLLCRVLQSTLPYWSDTLLAQHFVAWQASLLAFLSSEASLTDDMLYNTVEQLGDLLKAVRVLREKGNQLRHGWASTSAATPLMLDALPRTVMNCWRRHVSDPSLAEAVLHLLRRVIRDSPSGASLLLQELPWVNAVLSGYAQSTAELCAVPYFLGLLKCLFEHAPDEVANRAAEMILDSLCQLLLCTEESAILGASSSCLAALLHRCLAVESVQVQVVAATMEAAMSGGAVGDEGNFSGAVDVAALVADAPRAVYPLSTVIVVLVLRMLDSSRDEASLMDMGDALVAIVQKSPSFSEAELIHVIQATVRRLAVVRTDTVAQQLLAPLATLMVRHTAPLLQTLVQGGFLVETMSRWLPQVEHLSSLRTTFASCEGLLKLLSYLSQTTSLPTLAADEAQGLAQLPVTCRWRLPEELTTGEKGLRKLSRKDKQGGSAAAVRRAVLSSLTPGGYVETSLPLYAGVLVGVGRGLLALLAAPVPALWRASQAAGDTATPRSTLVGSGCLSDEDDDVSSGLFREEDTEEHSEAEDMWEEDVDSFSSEESEAGAEQSETPNTNACSPKEGMDRQRLLGRMGVQMLPWMQAHGGEVASFFTLQEAQTLMSFFTTAAVGASEPSAA</sequence>
<name>A0A836I7U5_9TRYP</name>
<comment type="caution">
    <text evidence="2">The sequence shown here is derived from an EMBL/GenBank/DDBJ whole genome shotgun (WGS) entry which is preliminary data.</text>
</comment>
<gene>
    <name evidence="2" type="ORF">JKF63_00194</name>
</gene>
<dbReference type="Gene3D" id="1.25.10.10">
    <property type="entry name" value="Leucine-rich Repeat Variant"/>
    <property type="match status" value="1"/>
</dbReference>
<dbReference type="OrthoDB" id="273244at2759"/>
<proteinExistence type="predicted"/>
<dbReference type="Proteomes" id="UP000674318">
    <property type="component" value="Unassembled WGS sequence"/>
</dbReference>
<organism evidence="2 3">
    <name type="scientific">Porcisia hertigi</name>
    <dbReference type="NCBI Taxonomy" id="2761500"/>
    <lineage>
        <taxon>Eukaryota</taxon>
        <taxon>Discoba</taxon>
        <taxon>Euglenozoa</taxon>
        <taxon>Kinetoplastea</taxon>
        <taxon>Metakinetoplastina</taxon>
        <taxon>Trypanosomatida</taxon>
        <taxon>Trypanosomatidae</taxon>
        <taxon>Leishmaniinae</taxon>
        <taxon>Porcisia</taxon>
    </lineage>
</organism>
<dbReference type="PANTHER" id="PTHR10997:SF9">
    <property type="entry name" value="IMPORTIN-9"/>
    <property type="match status" value="1"/>
</dbReference>
<dbReference type="GeneID" id="94286323"/>
<feature type="region of interest" description="Disordered" evidence="1">
    <location>
        <begin position="1145"/>
        <end position="1221"/>
    </location>
</feature>
<evidence type="ECO:0000256" key="1">
    <source>
        <dbReference type="SAM" id="MobiDB-lite"/>
    </source>
</evidence>
<dbReference type="InterPro" id="IPR016024">
    <property type="entry name" value="ARM-type_fold"/>
</dbReference>
<dbReference type="GO" id="GO:0005635">
    <property type="term" value="C:nuclear envelope"/>
    <property type="evidence" value="ECO:0007669"/>
    <property type="project" value="TreeGrafter"/>
</dbReference>
<dbReference type="GO" id="GO:0005829">
    <property type="term" value="C:cytosol"/>
    <property type="evidence" value="ECO:0007669"/>
    <property type="project" value="TreeGrafter"/>
</dbReference>
<dbReference type="InterPro" id="IPR011989">
    <property type="entry name" value="ARM-like"/>
</dbReference>
<dbReference type="AlphaFoldDB" id="A0A836I7U5"/>
<dbReference type="PANTHER" id="PTHR10997">
    <property type="entry name" value="IMPORTIN-7, 8, 11"/>
    <property type="match status" value="1"/>
</dbReference>
<evidence type="ECO:0000313" key="2">
    <source>
        <dbReference type="EMBL" id="KAG5490075.1"/>
    </source>
</evidence>
<evidence type="ECO:0000313" key="3">
    <source>
        <dbReference type="Proteomes" id="UP000674318"/>
    </source>
</evidence>
<keyword evidence="3" id="KW-1185">Reference proteome</keyword>
<dbReference type="GO" id="GO:0006606">
    <property type="term" value="P:protein import into nucleus"/>
    <property type="evidence" value="ECO:0007669"/>
    <property type="project" value="TreeGrafter"/>
</dbReference>
<dbReference type="SUPFAM" id="SSF48371">
    <property type="entry name" value="ARM repeat"/>
    <property type="match status" value="1"/>
</dbReference>
<protein>
    <submittedName>
        <fullName evidence="2">Uncharacterized protein</fullName>
    </submittedName>
</protein>
<accession>A0A836I7U5</accession>
<dbReference type="EMBL" id="JAFJZO010000036">
    <property type="protein sequence ID" value="KAG5490075.1"/>
    <property type="molecule type" value="Genomic_DNA"/>
</dbReference>
<reference evidence="2 3" key="1">
    <citation type="submission" date="2021-02" db="EMBL/GenBank/DDBJ databases">
        <title>Porcisia hertigi Genome sequencing and assembly.</title>
        <authorList>
            <person name="Almutairi H."/>
            <person name="Gatherer D."/>
        </authorList>
    </citation>
    <scope>NUCLEOTIDE SEQUENCE [LARGE SCALE GENOMIC DNA]</scope>
    <source>
        <strain evidence="2 3">C119</strain>
    </source>
</reference>
<dbReference type="RefSeq" id="XP_067752403.1">
    <property type="nucleotide sequence ID" value="XM_067896246.1"/>
</dbReference>
<dbReference type="KEGG" id="phet:94286323"/>